<dbReference type="EMBL" id="RYUH01000010">
    <property type="protein sequence ID" value="RYQ10414.1"/>
    <property type="molecule type" value="Genomic_DNA"/>
</dbReference>
<evidence type="ECO:0000313" key="2">
    <source>
        <dbReference type="Proteomes" id="UP000292568"/>
    </source>
</evidence>
<dbReference type="GO" id="GO:0016301">
    <property type="term" value="F:kinase activity"/>
    <property type="evidence" value="ECO:0007669"/>
    <property type="project" value="UniProtKB-KW"/>
</dbReference>
<dbReference type="InterPro" id="IPR036649">
    <property type="entry name" value="Pyrophosphatase_sf"/>
</dbReference>
<evidence type="ECO:0000313" key="1">
    <source>
        <dbReference type="EMBL" id="RYQ10414.1"/>
    </source>
</evidence>
<dbReference type="Proteomes" id="UP000292568">
    <property type="component" value="Unassembled WGS sequence"/>
</dbReference>
<reference evidence="1 2" key="1">
    <citation type="submission" date="2018-12" db="EMBL/GenBank/DDBJ databases">
        <title>Unveiling genomic diversity among members of the Bifidobacterium pseudolongum species, a widely distributed gut commensal of the animal kingdom.</title>
        <authorList>
            <person name="Lugli G.A."/>
            <person name="Duranti S."/>
            <person name="Albert K."/>
            <person name="Mancabelli L."/>
            <person name="Napoli S."/>
            <person name="Viappiani A."/>
            <person name="Anzalone R."/>
            <person name="Longhi G."/>
            <person name="Milani C."/>
            <person name="Turroni F."/>
            <person name="Alessandri G."/>
            <person name="Sela D.A."/>
            <person name="Van Sinderen D."/>
            <person name="Ventura M."/>
        </authorList>
    </citation>
    <scope>NUCLEOTIDE SEQUENCE [LARGE SCALE GENOMIC DNA]</scope>
    <source>
        <strain evidence="1 2">2093B</strain>
    </source>
</reference>
<dbReference type="GO" id="GO:0005737">
    <property type="term" value="C:cytoplasm"/>
    <property type="evidence" value="ECO:0007669"/>
    <property type="project" value="InterPro"/>
</dbReference>
<comment type="caution">
    <text evidence="1">The sequence shown here is derived from an EMBL/GenBank/DDBJ whole genome shotgun (WGS) entry which is preliminary data.</text>
</comment>
<organism evidence="1 2">
    <name type="scientific">Bifidobacterium pseudolongum subsp. globosum</name>
    <dbReference type="NCBI Taxonomy" id="1690"/>
    <lineage>
        <taxon>Bacteria</taxon>
        <taxon>Bacillati</taxon>
        <taxon>Actinomycetota</taxon>
        <taxon>Actinomycetes</taxon>
        <taxon>Bifidobacteriales</taxon>
        <taxon>Bifidobacteriaceae</taxon>
        <taxon>Bifidobacterium</taxon>
    </lineage>
</organism>
<dbReference type="Gene3D" id="3.40.50.300">
    <property type="entry name" value="P-loop containing nucleotide triphosphate hydrolases"/>
    <property type="match status" value="1"/>
</dbReference>
<keyword evidence="1" id="KW-0418">Kinase</keyword>
<dbReference type="PANTHER" id="PTHR37816">
    <property type="entry name" value="YALI0E33011P"/>
    <property type="match status" value="1"/>
</dbReference>
<dbReference type="AlphaFoldDB" id="A0A4Q5A205"/>
<proteinExistence type="predicted"/>
<name>A0A4Q5A205_9BIFI</name>
<dbReference type="SUPFAM" id="SSF50324">
    <property type="entry name" value="Inorganic pyrophosphatase"/>
    <property type="match status" value="1"/>
</dbReference>
<dbReference type="InterPro" id="IPR052922">
    <property type="entry name" value="Cytidylate_Kinase-2"/>
</dbReference>
<dbReference type="GO" id="GO:0000287">
    <property type="term" value="F:magnesium ion binding"/>
    <property type="evidence" value="ECO:0007669"/>
    <property type="project" value="InterPro"/>
</dbReference>
<protein>
    <submittedName>
        <fullName evidence="1">Adenylate kinase</fullName>
    </submittedName>
</protein>
<accession>A0A4Q5A205</accession>
<dbReference type="InterPro" id="IPR027417">
    <property type="entry name" value="P-loop_NTPase"/>
</dbReference>
<dbReference type="SUPFAM" id="SSF52540">
    <property type="entry name" value="P-loop containing nucleoside triphosphate hydrolases"/>
    <property type="match status" value="1"/>
</dbReference>
<dbReference type="GO" id="GO:0006796">
    <property type="term" value="P:phosphate-containing compound metabolic process"/>
    <property type="evidence" value="ECO:0007669"/>
    <property type="project" value="InterPro"/>
</dbReference>
<sequence length="327" mass="36714">MRRVLVIGCPGAGKSTFARRLRDVTGLPLYYLDMLWHKPDRTTVTREEFDARLQAILEQDAWIVDGNYIRTLPQRLDHCDTVFFLDIPTDVCLAGVEHRIGAQREDMPWAECEFDEEFRRCIIDFPTQRRPQMIAALDYAAAHRGVCIHTLMSREEMAQALACITQGHIRTQPVAGSHNSANGSSETLMEPRLAGNAACSAKGQQNTDAMEDDGFWRILDGLAATSTIVIDRPRGTSHPRYPDSIYPVDYGYLRDTTSMDGDGIDVWVGTGTCGIDAIICVVDLVKRDSEIKVLIDCTEEEKRLIFGVHNETENMKGVLVRRNPPRS</sequence>
<keyword evidence="1" id="KW-0808">Transferase</keyword>
<gene>
    <name evidence="1" type="ORF">PG2093B_0997</name>
</gene>
<dbReference type="GO" id="GO:0004427">
    <property type="term" value="F:inorganic diphosphate phosphatase activity"/>
    <property type="evidence" value="ECO:0007669"/>
    <property type="project" value="InterPro"/>
</dbReference>
<dbReference type="PANTHER" id="PTHR37816:SF3">
    <property type="entry name" value="MODULATES DNA TOPOLOGY"/>
    <property type="match status" value="1"/>
</dbReference>